<name>A0A1H7SH33_9BURK</name>
<protein>
    <recommendedName>
        <fullName evidence="3">Sce7725 family protein</fullName>
    </recommendedName>
</protein>
<organism evidence="1 2">
    <name type="scientific">Paraburkholderia caballeronis</name>
    <dbReference type="NCBI Taxonomy" id="416943"/>
    <lineage>
        <taxon>Bacteria</taxon>
        <taxon>Pseudomonadati</taxon>
        <taxon>Pseudomonadota</taxon>
        <taxon>Betaproteobacteria</taxon>
        <taxon>Burkholderiales</taxon>
        <taxon>Burkholderiaceae</taxon>
        <taxon>Paraburkholderia</taxon>
    </lineage>
</organism>
<dbReference type="NCBIfam" id="NF033831">
    <property type="entry name" value="sce7725_fam"/>
    <property type="match status" value="1"/>
</dbReference>
<dbReference type="Proteomes" id="UP000199120">
    <property type="component" value="Unassembled WGS sequence"/>
</dbReference>
<dbReference type="AlphaFoldDB" id="A0A1H7SH33"/>
<dbReference type="EMBL" id="FOAJ01000012">
    <property type="protein sequence ID" value="SEL71960.1"/>
    <property type="molecule type" value="Genomic_DNA"/>
</dbReference>
<accession>A0A1H7SH33</accession>
<keyword evidence="2" id="KW-1185">Reference proteome</keyword>
<evidence type="ECO:0008006" key="3">
    <source>
        <dbReference type="Google" id="ProtNLM"/>
    </source>
</evidence>
<dbReference type="InterPro" id="IPR047727">
    <property type="entry name" value="Sce7725-like"/>
</dbReference>
<evidence type="ECO:0000313" key="2">
    <source>
        <dbReference type="Proteomes" id="UP000199120"/>
    </source>
</evidence>
<dbReference type="OrthoDB" id="8910160at2"/>
<gene>
    <name evidence="1" type="ORF">SAMN05192542_11235</name>
</gene>
<evidence type="ECO:0000313" key="1">
    <source>
        <dbReference type="EMBL" id="SEL71960.1"/>
    </source>
</evidence>
<reference evidence="2" key="1">
    <citation type="submission" date="2016-10" db="EMBL/GenBank/DDBJ databases">
        <authorList>
            <person name="Varghese N."/>
            <person name="Submissions S."/>
        </authorList>
    </citation>
    <scope>NUCLEOTIDE SEQUENCE [LARGE SCALE GENOMIC DNA]</scope>
    <source>
        <strain evidence="2">LMG 26416</strain>
    </source>
</reference>
<dbReference type="STRING" id="416943.SAMN05445871_0433"/>
<proteinExistence type="predicted"/>
<sequence>MREGQTLYFPYLYARQSEMLALRSLRGNYPLRDTIIPILEPVNRAHAPLQRLLNDFGEADDNLIVVTNPYQHEFHGRGLDGWIEPIKAAIDTHDSLIPGLQCSQATTTDQIRDFLAQYRDRDVALLYMNARLSDAQVQRLAERANIRFHINLHERMSAAHRAMLPREKVVDVRDDFQRKARNADYVGIEFFTDRNLNYQQGAVGFGDYTILGATFEAGGGPAAAVAIHGTFKERGGDVWVEHFVSDDVELNVGTVGEKFLQAAGKLVARARQFPRKFGNDQALQDYADDVAAQHYPGLGKSKERQIYHHVALMHQLLTGRL</sequence>
<dbReference type="RefSeq" id="WP_090541837.1">
    <property type="nucleotide sequence ID" value="NZ_FNSR01000001.1"/>
</dbReference>